<evidence type="ECO:0000313" key="2">
    <source>
        <dbReference type="EMBL" id="KYH14161.1"/>
    </source>
</evidence>
<keyword evidence="2" id="KW-0378">Hydrolase</keyword>
<protein>
    <submittedName>
        <fullName evidence="2">Phosphohydrolase</fullName>
    </submittedName>
</protein>
<dbReference type="Pfam" id="PF01966">
    <property type="entry name" value="HD"/>
    <property type="match status" value="1"/>
</dbReference>
<dbReference type="EMBL" id="LUGM01000002">
    <property type="protein sequence ID" value="KYH14161.1"/>
    <property type="molecule type" value="Genomic_DNA"/>
</dbReference>
<dbReference type="InterPro" id="IPR006674">
    <property type="entry name" value="HD_domain"/>
</dbReference>
<accession>A0A151A3Z1</accession>
<reference evidence="2 3" key="1">
    <citation type="submission" date="2016-02" db="EMBL/GenBank/DDBJ databases">
        <title>Draft genome sequence of hydrocarbon degrading Staphylococcus saprophyticus Strain CNV2, isolated from crude-oil contaminated soil from Noonmati Oil Refinery, Guwahati, Assam, India.</title>
        <authorList>
            <person name="Mukherjee A."/>
            <person name="Chettri B."/>
            <person name="Langpoklakpam J."/>
            <person name="Singh A.K."/>
            <person name="Chattopadhyay D.J."/>
        </authorList>
    </citation>
    <scope>NUCLEOTIDE SEQUENCE [LARGE SCALE GENOMIC DNA]</scope>
    <source>
        <strain evidence="2 3">CNV2</strain>
    </source>
</reference>
<dbReference type="AlphaFoldDB" id="A0A151A3Z1"/>
<sequence length="212" mass="24640">MINNIDEINVPDSKIVQDAQGIVHEYGNELIWNHSNRVYLFGEIKGTQDNLKYDKELLYITSLFHDLGLTNHYSSDNLRFEVDGANAVRQFLDTYNYDERDLQLAWDAIALHTTLGVAEHKENNVALLYHGVGMDVMGDNWDQYSDDIRKAIVTKFPRGNFKKDVIKAFYDGFKHKPETTFGNIKSDVIKYFEPEYPQNNFCSCILRSKWDQ</sequence>
<comment type="caution">
    <text evidence="2">The sequence shown here is derived from an EMBL/GenBank/DDBJ whole genome shotgun (WGS) entry which is preliminary data.</text>
</comment>
<dbReference type="Gene3D" id="1.10.3210.10">
    <property type="entry name" value="Hypothetical protein af1432"/>
    <property type="match status" value="1"/>
</dbReference>
<evidence type="ECO:0000313" key="3">
    <source>
        <dbReference type="Proteomes" id="UP000075418"/>
    </source>
</evidence>
<dbReference type="Proteomes" id="UP000075418">
    <property type="component" value="Unassembled WGS sequence"/>
</dbReference>
<feature type="domain" description="HD" evidence="1">
    <location>
        <begin position="32"/>
        <end position="119"/>
    </location>
</feature>
<dbReference type="PANTHER" id="PTHR35569">
    <property type="entry name" value="CYANAMIDE HYDRATASE DDI2-RELATED"/>
    <property type="match status" value="1"/>
</dbReference>
<dbReference type="GO" id="GO:0016787">
    <property type="term" value="F:hydrolase activity"/>
    <property type="evidence" value="ECO:0007669"/>
    <property type="project" value="UniProtKB-KW"/>
</dbReference>
<dbReference type="SUPFAM" id="SSF109604">
    <property type="entry name" value="HD-domain/PDEase-like"/>
    <property type="match status" value="1"/>
</dbReference>
<gene>
    <name evidence="2" type="ORF">A0131_05130</name>
</gene>
<evidence type="ECO:0000259" key="1">
    <source>
        <dbReference type="Pfam" id="PF01966"/>
    </source>
</evidence>
<proteinExistence type="predicted"/>
<name>A0A151A3Z1_9STAP</name>
<dbReference type="RefSeq" id="WP_061854347.1">
    <property type="nucleotide sequence ID" value="NZ_LUGM01000002.1"/>
</dbReference>
<organism evidence="2 3">
    <name type="scientific">Staphylococcus kloosii</name>
    <dbReference type="NCBI Taxonomy" id="29384"/>
    <lineage>
        <taxon>Bacteria</taxon>
        <taxon>Bacillati</taxon>
        <taxon>Bacillota</taxon>
        <taxon>Bacilli</taxon>
        <taxon>Bacillales</taxon>
        <taxon>Staphylococcaceae</taxon>
        <taxon>Staphylococcus</taxon>
    </lineage>
</organism>
<dbReference type="PANTHER" id="PTHR35569:SF1">
    <property type="entry name" value="CYANAMIDE HYDRATASE DDI2-RELATED"/>
    <property type="match status" value="1"/>
</dbReference>